<feature type="region of interest" description="Disordered" evidence="1">
    <location>
        <begin position="178"/>
        <end position="235"/>
    </location>
</feature>
<sequence>MNIDTEGAVVSKKAKTTHPIVDMTMSDIIEDSSMQMSRNTSSHKKNQENQDLQQADNISIQVKSYENLTIDNARQIAHMRQVDKKKISNKDDKMETESSSTTKDHDTNLVGPNNMPSLSHIKFSHGNPYLNKEASTNTYGKNQKNQCLKQANSIITEGTNYESLTIDNVQQTFNMRRDNENDVNNQENKMDTESISTIEDEEMKDEPKKKTYSEILKANETKQKAKEERQCSMTD</sequence>
<feature type="region of interest" description="Disordered" evidence="1">
    <location>
        <begin position="81"/>
        <end position="110"/>
    </location>
</feature>
<proteinExistence type="predicted"/>
<dbReference type="EMBL" id="CAJVQB010001810">
    <property type="protein sequence ID" value="CAG8551258.1"/>
    <property type="molecule type" value="Genomic_DNA"/>
</dbReference>
<protein>
    <submittedName>
        <fullName evidence="2">7803_t:CDS:1</fullName>
    </submittedName>
</protein>
<comment type="caution">
    <text evidence="2">The sequence shown here is derived from an EMBL/GenBank/DDBJ whole genome shotgun (WGS) entry which is preliminary data.</text>
</comment>
<feature type="compositionally biased region" description="Polar residues" evidence="1">
    <location>
        <begin position="182"/>
        <end position="197"/>
    </location>
</feature>
<organism evidence="2 3">
    <name type="scientific">Gigaspora margarita</name>
    <dbReference type="NCBI Taxonomy" id="4874"/>
    <lineage>
        <taxon>Eukaryota</taxon>
        <taxon>Fungi</taxon>
        <taxon>Fungi incertae sedis</taxon>
        <taxon>Mucoromycota</taxon>
        <taxon>Glomeromycotina</taxon>
        <taxon>Glomeromycetes</taxon>
        <taxon>Diversisporales</taxon>
        <taxon>Gigasporaceae</taxon>
        <taxon>Gigaspora</taxon>
    </lineage>
</organism>
<keyword evidence="3" id="KW-1185">Reference proteome</keyword>
<feature type="compositionally biased region" description="Basic and acidic residues" evidence="1">
    <location>
        <begin position="81"/>
        <end position="107"/>
    </location>
</feature>
<gene>
    <name evidence="2" type="ORF">GMARGA_LOCUS4569</name>
</gene>
<feature type="compositionally biased region" description="Basic and acidic residues" evidence="1">
    <location>
        <begin position="205"/>
        <end position="235"/>
    </location>
</feature>
<evidence type="ECO:0000256" key="1">
    <source>
        <dbReference type="SAM" id="MobiDB-lite"/>
    </source>
</evidence>
<dbReference type="Proteomes" id="UP000789901">
    <property type="component" value="Unassembled WGS sequence"/>
</dbReference>
<evidence type="ECO:0000313" key="2">
    <source>
        <dbReference type="EMBL" id="CAG8551258.1"/>
    </source>
</evidence>
<accession>A0ABN7UAR9</accession>
<evidence type="ECO:0000313" key="3">
    <source>
        <dbReference type="Proteomes" id="UP000789901"/>
    </source>
</evidence>
<name>A0ABN7UAR9_GIGMA</name>
<reference evidence="2 3" key="1">
    <citation type="submission" date="2021-06" db="EMBL/GenBank/DDBJ databases">
        <authorList>
            <person name="Kallberg Y."/>
            <person name="Tangrot J."/>
            <person name="Rosling A."/>
        </authorList>
    </citation>
    <scope>NUCLEOTIDE SEQUENCE [LARGE SCALE GENOMIC DNA]</scope>
    <source>
        <strain evidence="2 3">120-4 pot B 10/14</strain>
    </source>
</reference>